<dbReference type="InterPro" id="IPR017519">
    <property type="entry name" value="CHP03085"/>
</dbReference>
<proteinExistence type="predicted"/>
<reference evidence="1 2" key="1">
    <citation type="submission" date="2020-04" db="EMBL/GenBank/DDBJ databases">
        <title>Thermobifida alba genome sequencing and assembly.</title>
        <authorList>
            <person name="Luzics S."/>
            <person name="Horvath B."/>
            <person name="Nagy I."/>
            <person name="Toth A."/>
            <person name="Nagy I."/>
            <person name="Kukolya J."/>
        </authorList>
    </citation>
    <scope>NUCLEOTIDE SEQUENCE [LARGE SCALE GENOMIC DNA]</scope>
    <source>
        <strain evidence="1 2">DSM 43795</strain>
    </source>
</reference>
<dbReference type="InterPro" id="IPR034660">
    <property type="entry name" value="DinB/YfiT-like"/>
</dbReference>
<dbReference type="Proteomes" id="UP000832041">
    <property type="component" value="Chromosome"/>
</dbReference>
<dbReference type="EMBL" id="CP051627">
    <property type="protein sequence ID" value="UPT23363.1"/>
    <property type="molecule type" value="Genomic_DNA"/>
</dbReference>
<protein>
    <submittedName>
        <fullName evidence="1">TIGR03085 family protein</fullName>
    </submittedName>
</protein>
<dbReference type="NCBIfam" id="TIGR03085">
    <property type="entry name" value="TIGR03085 family metal-binding protein"/>
    <property type="match status" value="1"/>
</dbReference>
<organism evidence="1 2">
    <name type="scientific">Thermobifida alba</name>
    <name type="common">Thermomonospora alba</name>
    <dbReference type="NCBI Taxonomy" id="53522"/>
    <lineage>
        <taxon>Bacteria</taxon>
        <taxon>Bacillati</taxon>
        <taxon>Actinomycetota</taxon>
        <taxon>Actinomycetes</taxon>
        <taxon>Streptosporangiales</taxon>
        <taxon>Nocardiopsidaceae</taxon>
        <taxon>Thermobifida</taxon>
    </lineage>
</organism>
<dbReference type="InterPro" id="IPR017517">
    <property type="entry name" value="Maleyloyr_isom"/>
</dbReference>
<gene>
    <name evidence="1" type="ORF">FOF52_06105</name>
</gene>
<name>A0ABY4LAA6_THEAE</name>
<dbReference type="NCBIfam" id="TIGR03083">
    <property type="entry name" value="maleylpyruvate isomerase family mycothiol-dependent enzyme"/>
    <property type="match status" value="1"/>
</dbReference>
<accession>A0ABY4LAA6</accession>
<sequence>MSLARAERAALCDLLVEVGPQAPTLCEGWTARDLAVHLVVRERRPWTARFGGARARARAEEVSFEELVAVLRQPPRWSLGGFGWVDRLVNTAELFIHHEDVRRARPQWQARELPRPQQAQLWRAVKPLAKVGLLRFRASVAVEAPGFGRVRAGRGGPGLRVVGPPSELALFVSGRQRVARQVRVIGPDALAEWLSGADLGW</sequence>
<evidence type="ECO:0000313" key="1">
    <source>
        <dbReference type="EMBL" id="UPT23363.1"/>
    </source>
</evidence>
<keyword evidence="2" id="KW-1185">Reference proteome</keyword>
<evidence type="ECO:0000313" key="2">
    <source>
        <dbReference type="Proteomes" id="UP000832041"/>
    </source>
</evidence>
<dbReference type="SUPFAM" id="SSF109854">
    <property type="entry name" value="DinB/YfiT-like putative metalloenzymes"/>
    <property type="match status" value="1"/>
</dbReference>